<dbReference type="PANTHER" id="PTHR43072">
    <property type="entry name" value="N-ACETYLTRANSFERASE"/>
    <property type="match status" value="1"/>
</dbReference>
<proteinExistence type="predicted"/>
<keyword evidence="2" id="KW-0808">Transferase</keyword>
<evidence type="ECO:0000313" key="3">
    <source>
        <dbReference type="Proteomes" id="UP001302249"/>
    </source>
</evidence>
<keyword evidence="3" id="KW-1185">Reference proteome</keyword>
<dbReference type="InterPro" id="IPR000182">
    <property type="entry name" value="GNAT_dom"/>
</dbReference>
<dbReference type="Pfam" id="PF13420">
    <property type="entry name" value="Acetyltransf_4"/>
    <property type="match status" value="1"/>
</dbReference>
<dbReference type="RefSeq" id="WP_313916886.1">
    <property type="nucleotide sequence ID" value="NZ_CP135076.1"/>
</dbReference>
<dbReference type="Proteomes" id="UP001302249">
    <property type="component" value="Chromosome"/>
</dbReference>
<dbReference type="CDD" id="cd04301">
    <property type="entry name" value="NAT_SF"/>
    <property type="match status" value="1"/>
</dbReference>
<protein>
    <submittedName>
        <fullName evidence="2">GNAT family N-acetyltransferase</fullName>
        <ecNumber evidence="2">2.3.1.-</ecNumber>
    </submittedName>
</protein>
<dbReference type="SUPFAM" id="SSF55729">
    <property type="entry name" value="Acyl-CoA N-acyltransferases (Nat)"/>
    <property type="match status" value="1"/>
</dbReference>
<dbReference type="GO" id="GO:0016746">
    <property type="term" value="F:acyltransferase activity"/>
    <property type="evidence" value="ECO:0007669"/>
    <property type="project" value="UniProtKB-KW"/>
</dbReference>
<accession>A0ABZ0BAX7</accession>
<dbReference type="PROSITE" id="PS51186">
    <property type="entry name" value="GNAT"/>
    <property type="match status" value="1"/>
</dbReference>
<dbReference type="InterPro" id="IPR016181">
    <property type="entry name" value="Acyl_CoA_acyltransferase"/>
</dbReference>
<dbReference type="Gene3D" id="3.40.630.30">
    <property type="match status" value="1"/>
</dbReference>
<reference evidence="2 3" key="1">
    <citation type="submission" date="2023-09" db="EMBL/GenBank/DDBJ databases">
        <authorList>
            <person name="Rey-Velasco X."/>
        </authorList>
    </citation>
    <scope>NUCLEOTIDE SEQUENCE [LARGE SCALE GENOMIC DNA]</scope>
    <source>
        <strain evidence="2 3">W311</strain>
    </source>
</reference>
<keyword evidence="2" id="KW-0012">Acyltransferase</keyword>
<evidence type="ECO:0000259" key="1">
    <source>
        <dbReference type="PROSITE" id="PS51186"/>
    </source>
</evidence>
<dbReference type="EC" id="2.3.1.-" evidence="2"/>
<organism evidence="2 3">
    <name type="scientific">Stakelama saccharophila</name>
    <dbReference type="NCBI Taxonomy" id="3075605"/>
    <lineage>
        <taxon>Bacteria</taxon>
        <taxon>Pseudomonadati</taxon>
        <taxon>Pseudomonadota</taxon>
        <taxon>Alphaproteobacteria</taxon>
        <taxon>Sphingomonadales</taxon>
        <taxon>Sphingomonadaceae</taxon>
        <taxon>Stakelama</taxon>
    </lineage>
</organism>
<name>A0ABZ0BAX7_9SPHN</name>
<evidence type="ECO:0000313" key="2">
    <source>
        <dbReference type="EMBL" id="WNO54420.1"/>
    </source>
</evidence>
<gene>
    <name evidence="2" type="ORF">RPR59_03970</name>
</gene>
<dbReference type="EMBL" id="CP135076">
    <property type="protein sequence ID" value="WNO54420.1"/>
    <property type="molecule type" value="Genomic_DNA"/>
</dbReference>
<dbReference type="PANTHER" id="PTHR43072:SF8">
    <property type="entry name" value="ACYLTRANSFERASE FABY-RELATED"/>
    <property type="match status" value="1"/>
</dbReference>
<sequence>MIDIRVADADDAGAIAEIYAPYVTNGHVSFESEAPGAETMRARMAKHGGFYPWLVATIGEDGGMPRIVGYAYAAPFRDRPAYRYIVEASIYVSQEDTRRGVGRLLYGALMDTLRAQDFTRAVAVLALPNEASIRLHEAVGFHRAGAIGEAGFKRNQWIDIGFWVCKLNDSALPPQEPRPFSTVGLVRY</sequence>
<feature type="domain" description="N-acetyltransferase" evidence="1">
    <location>
        <begin position="2"/>
        <end position="169"/>
    </location>
</feature>